<dbReference type="EMBL" id="JBHRYA010000002">
    <property type="protein sequence ID" value="MFC3715167.1"/>
    <property type="molecule type" value="Genomic_DNA"/>
</dbReference>
<dbReference type="Proteomes" id="UP001595705">
    <property type="component" value="Unassembled WGS sequence"/>
</dbReference>
<evidence type="ECO:0000313" key="1">
    <source>
        <dbReference type="EMBL" id="MFC3715167.1"/>
    </source>
</evidence>
<dbReference type="RefSeq" id="WP_386742270.1">
    <property type="nucleotide sequence ID" value="NZ_JBHRYA010000002.1"/>
</dbReference>
<sequence>MSSKAERERRAAELEAIAAEARAGGLVEDAEEFERGAAAVRAGGTFAIQLVLDEGADGEEAPHRG</sequence>
<reference evidence="2" key="1">
    <citation type="journal article" date="2019" name="Int. J. Syst. Evol. Microbiol.">
        <title>The Global Catalogue of Microorganisms (GCM) 10K type strain sequencing project: providing services to taxonomists for standard genome sequencing and annotation.</title>
        <authorList>
            <consortium name="The Broad Institute Genomics Platform"/>
            <consortium name="The Broad Institute Genome Sequencing Center for Infectious Disease"/>
            <person name="Wu L."/>
            <person name="Ma J."/>
        </authorList>
    </citation>
    <scope>NUCLEOTIDE SEQUENCE [LARGE SCALE GENOMIC DNA]</scope>
    <source>
        <strain evidence="2">KCTC 42441</strain>
    </source>
</reference>
<proteinExistence type="predicted"/>
<comment type="caution">
    <text evidence="1">The sequence shown here is derived from an EMBL/GenBank/DDBJ whole genome shotgun (WGS) entry which is preliminary data.</text>
</comment>
<organism evidence="1 2">
    <name type="scientific">Luteimonas soli</name>
    <dbReference type="NCBI Taxonomy" id="1648966"/>
    <lineage>
        <taxon>Bacteria</taxon>
        <taxon>Pseudomonadati</taxon>
        <taxon>Pseudomonadota</taxon>
        <taxon>Gammaproteobacteria</taxon>
        <taxon>Lysobacterales</taxon>
        <taxon>Lysobacteraceae</taxon>
        <taxon>Luteimonas</taxon>
    </lineage>
</organism>
<accession>A0ABV7XGB9</accession>
<protein>
    <submittedName>
        <fullName evidence="1">Uncharacterized protein</fullName>
    </submittedName>
</protein>
<name>A0ABV7XGB9_9GAMM</name>
<evidence type="ECO:0000313" key="2">
    <source>
        <dbReference type="Proteomes" id="UP001595705"/>
    </source>
</evidence>
<gene>
    <name evidence="1" type="ORF">ACFONC_03255</name>
</gene>
<keyword evidence="2" id="KW-1185">Reference proteome</keyword>